<gene>
    <name evidence="1" type="ORF">LRAMOSA03829</name>
</gene>
<accession>A0A077WVB6</accession>
<dbReference type="OrthoDB" id="10369048at2759"/>
<organism evidence="1">
    <name type="scientific">Lichtheimia ramosa</name>
    <dbReference type="NCBI Taxonomy" id="688394"/>
    <lineage>
        <taxon>Eukaryota</taxon>
        <taxon>Fungi</taxon>
        <taxon>Fungi incertae sedis</taxon>
        <taxon>Mucoromycota</taxon>
        <taxon>Mucoromycotina</taxon>
        <taxon>Mucoromycetes</taxon>
        <taxon>Mucorales</taxon>
        <taxon>Lichtheimiaceae</taxon>
        <taxon>Lichtheimia</taxon>
    </lineage>
</organism>
<reference evidence="1" key="1">
    <citation type="journal article" date="2014" name="Genome Announc.">
        <title>De novo whole-genome sequence and genome annotation of Lichtheimia ramosa.</title>
        <authorList>
            <person name="Linde J."/>
            <person name="Schwartze V."/>
            <person name="Binder U."/>
            <person name="Lass-Florl C."/>
            <person name="Voigt K."/>
            <person name="Horn F."/>
        </authorList>
    </citation>
    <scope>NUCLEOTIDE SEQUENCE</scope>
    <source>
        <strain evidence="1">JMRC FSU:6197</strain>
    </source>
</reference>
<dbReference type="EMBL" id="LK023346">
    <property type="protein sequence ID" value="CDS11566.1"/>
    <property type="molecule type" value="Genomic_DNA"/>
</dbReference>
<name>A0A077WVB6_9FUNG</name>
<proteinExistence type="predicted"/>
<dbReference type="AlphaFoldDB" id="A0A077WVB6"/>
<protein>
    <submittedName>
        <fullName evidence="1">Uncharacterized protein</fullName>
    </submittedName>
</protein>
<sequence>MERHDQDGQTRWVVYCTLHDPALAREREQAKQRRDEEFAQQLSTGRHVMVRYRQGGQYPGMSLSTTDG</sequence>
<evidence type="ECO:0000313" key="1">
    <source>
        <dbReference type="EMBL" id="CDS11566.1"/>
    </source>
</evidence>